<dbReference type="Pfam" id="PF13424">
    <property type="entry name" value="TPR_12"/>
    <property type="match status" value="1"/>
</dbReference>
<dbReference type="InterPro" id="IPR011009">
    <property type="entry name" value="Kinase-like_dom_sf"/>
</dbReference>
<dbReference type="RefSeq" id="WP_161811282.1">
    <property type="nucleotide sequence ID" value="NZ_BLJN01000001.1"/>
</dbReference>
<keyword evidence="1" id="KW-0808">Transferase</keyword>
<dbReference type="SUPFAM" id="SSF56112">
    <property type="entry name" value="Protein kinase-like (PK-like)"/>
    <property type="match status" value="1"/>
</dbReference>
<dbReference type="EMBL" id="BLJN01000001">
    <property type="protein sequence ID" value="GFE79631.1"/>
    <property type="molecule type" value="Genomic_DNA"/>
</dbReference>
<evidence type="ECO:0000256" key="4">
    <source>
        <dbReference type="ARBA" id="ARBA00022840"/>
    </source>
</evidence>
<dbReference type="InterPro" id="IPR017441">
    <property type="entry name" value="Protein_kinase_ATP_BS"/>
</dbReference>
<dbReference type="PROSITE" id="PS50005">
    <property type="entry name" value="TPR"/>
    <property type="match status" value="1"/>
</dbReference>
<gene>
    <name evidence="8" type="ORF">GCM10011487_16310</name>
</gene>
<dbReference type="PROSITE" id="PS00107">
    <property type="entry name" value="PROTEIN_KINASE_ATP"/>
    <property type="match status" value="1"/>
</dbReference>
<feature type="domain" description="Protein kinase" evidence="7">
    <location>
        <begin position="69"/>
        <end position="369"/>
    </location>
</feature>
<evidence type="ECO:0000313" key="9">
    <source>
        <dbReference type="Proteomes" id="UP000445000"/>
    </source>
</evidence>
<evidence type="ECO:0000256" key="5">
    <source>
        <dbReference type="PROSITE-ProRule" id="PRU00339"/>
    </source>
</evidence>
<evidence type="ECO:0000256" key="1">
    <source>
        <dbReference type="ARBA" id="ARBA00022679"/>
    </source>
</evidence>
<feature type="binding site" evidence="6">
    <location>
        <position position="100"/>
    </location>
    <ligand>
        <name>ATP</name>
        <dbReference type="ChEBI" id="CHEBI:30616"/>
    </ligand>
</feature>
<dbReference type="InterPro" id="IPR041617">
    <property type="entry name" value="TPR_MalT"/>
</dbReference>
<keyword evidence="4 6" id="KW-0067">ATP-binding</keyword>
<proteinExistence type="predicted"/>
<dbReference type="GO" id="GO:0004674">
    <property type="term" value="F:protein serine/threonine kinase activity"/>
    <property type="evidence" value="ECO:0007669"/>
    <property type="project" value="TreeGrafter"/>
</dbReference>
<keyword evidence="2 6" id="KW-0547">Nucleotide-binding</keyword>
<evidence type="ECO:0000256" key="2">
    <source>
        <dbReference type="ARBA" id="ARBA00022741"/>
    </source>
</evidence>
<keyword evidence="9" id="KW-1185">Reference proteome</keyword>
<dbReference type="Gene3D" id="3.30.200.20">
    <property type="entry name" value="Phosphorylase Kinase, domain 1"/>
    <property type="match status" value="1"/>
</dbReference>
<accession>A0A829Y9M8</accession>
<keyword evidence="3" id="KW-0418">Kinase</keyword>
<protein>
    <recommendedName>
        <fullName evidence="7">Protein kinase domain-containing protein</fullName>
    </recommendedName>
</protein>
<dbReference type="CDD" id="cd14014">
    <property type="entry name" value="STKc_PknB_like"/>
    <property type="match status" value="1"/>
</dbReference>
<dbReference type="SMART" id="SM00220">
    <property type="entry name" value="S_TKc"/>
    <property type="match status" value="1"/>
</dbReference>
<evidence type="ECO:0000256" key="3">
    <source>
        <dbReference type="ARBA" id="ARBA00022777"/>
    </source>
</evidence>
<dbReference type="Proteomes" id="UP000445000">
    <property type="component" value="Unassembled WGS sequence"/>
</dbReference>
<keyword evidence="5" id="KW-0802">TPR repeat</keyword>
<dbReference type="Pfam" id="PF17874">
    <property type="entry name" value="TPR_MalT"/>
    <property type="match status" value="1"/>
</dbReference>
<dbReference type="PANTHER" id="PTHR43289:SF34">
    <property type="entry name" value="SERINE_THREONINE-PROTEIN KINASE YBDM-RELATED"/>
    <property type="match status" value="1"/>
</dbReference>
<dbReference type="Pfam" id="PF00069">
    <property type="entry name" value="Pkinase"/>
    <property type="match status" value="1"/>
</dbReference>
<dbReference type="PROSITE" id="PS50011">
    <property type="entry name" value="PROTEIN_KINASE_DOM"/>
    <property type="match status" value="1"/>
</dbReference>
<comment type="caution">
    <text evidence="8">The sequence shown here is derived from an EMBL/GenBank/DDBJ whole genome shotgun (WGS) entry which is preliminary data.</text>
</comment>
<dbReference type="InterPro" id="IPR011990">
    <property type="entry name" value="TPR-like_helical_dom_sf"/>
</dbReference>
<name>A0A829Y9M8_9GAMM</name>
<dbReference type="PANTHER" id="PTHR43289">
    <property type="entry name" value="MITOGEN-ACTIVATED PROTEIN KINASE KINASE KINASE 20-RELATED"/>
    <property type="match status" value="1"/>
</dbReference>
<reference evidence="9" key="1">
    <citation type="submission" date="2020-01" db="EMBL/GenBank/DDBJ databases">
        <title>'Steroidobacter agaridevorans' sp. nov., agar-degrading bacteria isolated from rhizosphere soils.</title>
        <authorList>
            <person name="Ikenaga M."/>
            <person name="Kataoka M."/>
            <person name="Murouchi A."/>
            <person name="Katsuragi S."/>
            <person name="Sakai M."/>
        </authorList>
    </citation>
    <scope>NUCLEOTIDE SEQUENCE [LARGE SCALE GENOMIC DNA]</scope>
    <source>
        <strain evidence="9">YU21-B</strain>
    </source>
</reference>
<dbReference type="AlphaFoldDB" id="A0A829Y9M8"/>
<dbReference type="PROSITE" id="PS00108">
    <property type="entry name" value="PROTEIN_KINASE_ST"/>
    <property type="match status" value="1"/>
</dbReference>
<dbReference type="SMART" id="SM00028">
    <property type="entry name" value="TPR"/>
    <property type="match status" value="8"/>
</dbReference>
<evidence type="ECO:0000259" key="7">
    <source>
        <dbReference type="PROSITE" id="PS50011"/>
    </source>
</evidence>
<dbReference type="GO" id="GO:0005524">
    <property type="term" value="F:ATP binding"/>
    <property type="evidence" value="ECO:0007669"/>
    <property type="project" value="UniProtKB-UniRule"/>
</dbReference>
<dbReference type="InterPro" id="IPR008271">
    <property type="entry name" value="Ser/Thr_kinase_AS"/>
</dbReference>
<dbReference type="InterPro" id="IPR000719">
    <property type="entry name" value="Prot_kinase_dom"/>
</dbReference>
<dbReference type="Gene3D" id="1.10.510.10">
    <property type="entry name" value="Transferase(Phosphotransferase) domain 1"/>
    <property type="match status" value="1"/>
</dbReference>
<dbReference type="SUPFAM" id="SSF48452">
    <property type="entry name" value="TPR-like"/>
    <property type="match status" value="2"/>
</dbReference>
<dbReference type="InterPro" id="IPR019734">
    <property type="entry name" value="TPR_rpt"/>
</dbReference>
<evidence type="ECO:0000256" key="6">
    <source>
        <dbReference type="PROSITE-ProRule" id="PRU10141"/>
    </source>
</evidence>
<feature type="repeat" description="TPR" evidence="5">
    <location>
        <begin position="483"/>
        <end position="516"/>
    </location>
</feature>
<dbReference type="Gene3D" id="1.25.40.10">
    <property type="entry name" value="Tetratricopeptide repeat domain"/>
    <property type="match status" value="3"/>
</dbReference>
<evidence type="ECO:0000313" key="8">
    <source>
        <dbReference type="EMBL" id="GFE79631.1"/>
    </source>
</evidence>
<sequence>MQLLPEDREHYVRQQIAEPQELEEALGLLSVYPEAATSGPISRAVGAAFLRSSQAGRHSLLGHVIADRYKIISVLGRGGSGTVYLAERADKQYSAQVAVKIIDESAAASFGLRFRAERQILASLNHANIARLLDAGETEGHQPYLVMEYIHGEPVDQFCDQRQLNLRERLELFLQVCAAVQYAHQNLIVHRDLKPANILVTGDGVPKLLDFGIAKLLDASDVTKPSDLTRMNDRLLTPEYASPEQILGRPVTTASDVYSLGVVLYQLLTGLRPYTLSSSSASQLELERAICVTDPLRPSVAVQTALRAGPKDDEPSISVLANARATTPDKLERGLAGDLDAIIMRAMRKEPQHRYSSIDQLIGDIRHYLANEPVQARQGNWAYYTSRFIRRNRLAVATGTTVAALIVSSLITVSIQRAAVQDALELVTQEKETAERVSGHFRDIFAAANPYVNFGREMSARELLDQAKLVIDADPNVNPEVRSELHVNMGVAYRRLGEPNEAVDQLEKALRLRRESSGESSPKVVTTLIELAVAERDAGLARESDEHFGQAQAMMASLGETDAEAKAKLLAEIGRLETMRSRPVEALAAFDAALELMRRAKGSRDPEIGSILSEQANLYTWLDDYARAEAVAREAVEIYESVDVRHPDRVKADFVLAETLLYQGKLSAAAPIYERTLATQRALFKANPAVAETISSLAQVRLAQGDTVEAEKLVREAIAIHRNAHSTAYAKIGFLQTMLGTVLIRQAKFEEAEPLLRDTLELFGKSLPPDHQYVASAEHYLGEVLAATGKLADAEAHFTAAANRWKRTGAPEWRAARSANALGEVLHKEGKHREAESKLVESYRILATADGVDSATRELARTRVIRFYVDTRQRDKLDALMQELHPERAQNIRAQRTL</sequence>
<organism evidence="8 9">
    <name type="scientific">Steroidobacter agaridevorans</name>
    <dbReference type="NCBI Taxonomy" id="2695856"/>
    <lineage>
        <taxon>Bacteria</taxon>
        <taxon>Pseudomonadati</taxon>
        <taxon>Pseudomonadota</taxon>
        <taxon>Gammaproteobacteria</taxon>
        <taxon>Steroidobacterales</taxon>
        <taxon>Steroidobacteraceae</taxon>
        <taxon>Steroidobacter</taxon>
    </lineage>
</organism>